<accession>A0A7C1B231</accession>
<dbReference type="Proteomes" id="UP000886355">
    <property type="component" value="Unassembled WGS sequence"/>
</dbReference>
<evidence type="ECO:0000256" key="4">
    <source>
        <dbReference type="ARBA" id="ARBA00023014"/>
    </source>
</evidence>
<evidence type="ECO:0000256" key="2">
    <source>
        <dbReference type="ARBA" id="ARBA00022723"/>
    </source>
</evidence>
<dbReference type="GO" id="GO:0051539">
    <property type="term" value="F:4 iron, 4 sulfur cluster binding"/>
    <property type="evidence" value="ECO:0007669"/>
    <property type="project" value="UniProtKB-KW"/>
</dbReference>
<feature type="domain" description="4Fe-4S" evidence="5">
    <location>
        <begin position="110"/>
        <end position="169"/>
    </location>
</feature>
<dbReference type="PROSITE" id="PS51656">
    <property type="entry name" value="4FE4S"/>
    <property type="match status" value="1"/>
</dbReference>
<keyword evidence="3" id="KW-0408">Iron</keyword>
<evidence type="ECO:0000256" key="3">
    <source>
        <dbReference type="ARBA" id="ARBA00023004"/>
    </source>
</evidence>
<dbReference type="GO" id="GO:0046872">
    <property type="term" value="F:metal ion binding"/>
    <property type="evidence" value="ECO:0007669"/>
    <property type="project" value="UniProtKB-KW"/>
</dbReference>
<dbReference type="Pfam" id="PF04060">
    <property type="entry name" value="FeS"/>
    <property type="match status" value="1"/>
</dbReference>
<sequence length="177" mass="20517">MLLKGYKLRILRPECNPNFQSLHCIAELNEDIGEVIPYLNADLGAYQFTKDPPSVTFRVHGKLITVHPREIAVNALRDEEEARKIIEWMKGEINRVWENRDKIKPKYETPQKPNIIEILKHLPKTNCKKCKAPTCMVFAAQLAEGAKNVKDCPELSEDNARKLENYLKKFLFVREIT</sequence>
<reference evidence="6" key="1">
    <citation type="journal article" date="2020" name="mSystems">
        <title>Genome- and Community-Level Interaction Insights into Carbon Utilization and Element Cycling Functions of Hydrothermarchaeota in Hydrothermal Sediment.</title>
        <authorList>
            <person name="Zhou Z."/>
            <person name="Liu Y."/>
            <person name="Xu W."/>
            <person name="Pan J."/>
            <person name="Luo Z.H."/>
            <person name="Li M."/>
        </authorList>
    </citation>
    <scope>NUCLEOTIDE SEQUENCE [LARGE SCALE GENOMIC DNA]</scope>
    <source>
        <strain evidence="6">HyVt-19</strain>
    </source>
</reference>
<dbReference type="InterPro" id="IPR007202">
    <property type="entry name" value="4Fe-4S_dom"/>
</dbReference>
<keyword evidence="2" id="KW-0479">Metal-binding</keyword>
<dbReference type="AlphaFoldDB" id="A0A7C1B231"/>
<evidence type="ECO:0000313" key="6">
    <source>
        <dbReference type="EMBL" id="HDL90421.1"/>
    </source>
</evidence>
<gene>
    <name evidence="6" type="ORF">ENG14_05910</name>
</gene>
<keyword evidence="4" id="KW-0411">Iron-sulfur</keyword>
<name>A0A7C1B231_9BACT</name>
<dbReference type="InterPro" id="IPR051069">
    <property type="entry name" value="ACDS_complex_subunit"/>
</dbReference>
<dbReference type="PANTHER" id="PTHR36214">
    <property type="match status" value="1"/>
</dbReference>
<dbReference type="Gene3D" id="3.20.20.20">
    <property type="entry name" value="Dihydropteroate synthase-like"/>
    <property type="match status" value="1"/>
</dbReference>
<comment type="caution">
    <text evidence="6">The sequence shown here is derived from an EMBL/GenBank/DDBJ whole genome shotgun (WGS) entry which is preliminary data.</text>
</comment>
<dbReference type="PANTHER" id="PTHR36214:SF3">
    <property type="entry name" value="ACETYL-COA DECARBONYLASE_SYNTHASE COMPLEX SUBUNIT GAMMA"/>
    <property type="match status" value="1"/>
</dbReference>
<dbReference type="EMBL" id="DQZW01000279">
    <property type="protein sequence ID" value="HDL90421.1"/>
    <property type="molecule type" value="Genomic_DNA"/>
</dbReference>
<keyword evidence="1" id="KW-0004">4Fe-4S</keyword>
<evidence type="ECO:0000256" key="1">
    <source>
        <dbReference type="ARBA" id="ARBA00022485"/>
    </source>
</evidence>
<proteinExistence type="predicted"/>
<evidence type="ECO:0000259" key="5">
    <source>
        <dbReference type="PROSITE" id="PS51656"/>
    </source>
</evidence>
<dbReference type="InterPro" id="IPR011005">
    <property type="entry name" value="Dihydropteroate_synth-like_sf"/>
</dbReference>
<organism evidence="6">
    <name type="scientific">Thermodesulforhabdus norvegica</name>
    <dbReference type="NCBI Taxonomy" id="39841"/>
    <lineage>
        <taxon>Bacteria</taxon>
        <taxon>Pseudomonadati</taxon>
        <taxon>Thermodesulfobacteriota</taxon>
        <taxon>Syntrophobacteria</taxon>
        <taxon>Syntrophobacterales</taxon>
        <taxon>Thermodesulforhabdaceae</taxon>
        <taxon>Thermodesulforhabdus</taxon>
    </lineage>
</organism>
<protein>
    <submittedName>
        <fullName evidence="6">Fe-S cluster protein</fullName>
    </submittedName>
</protein>